<feature type="domain" description="SnoaL-like" evidence="3">
    <location>
        <begin position="26"/>
        <end position="126"/>
    </location>
</feature>
<dbReference type="InterPro" id="IPR037401">
    <property type="entry name" value="SnoaL-like"/>
</dbReference>
<comment type="caution">
    <text evidence="4">The sequence shown here is derived from an EMBL/GenBank/DDBJ whole genome shotgun (WGS) entry which is preliminary data.</text>
</comment>
<keyword evidence="1" id="KW-1133">Transmembrane helix</keyword>
<evidence type="ECO:0000259" key="3">
    <source>
        <dbReference type="Pfam" id="PF12680"/>
    </source>
</evidence>
<dbReference type="EMBL" id="JAQMWT010000162">
    <property type="protein sequence ID" value="KAJ8608728.1"/>
    <property type="molecule type" value="Genomic_DNA"/>
</dbReference>
<feature type="transmembrane region" description="Helical" evidence="1">
    <location>
        <begin position="248"/>
        <end position="267"/>
    </location>
</feature>
<keyword evidence="1" id="KW-0472">Membrane</keyword>
<dbReference type="Proteomes" id="UP001230188">
    <property type="component" value="Unassembled WGS sequence"/>
</dbReference>
<dbReference type="InterPro" id="IPR032710">
    <property type="entry name" value="NTF2-like_dom_sf"/>
</dbReference>
<dbReference type="Gene3D" id="3.10.450.50">
    <property type="match status" value="1"/>
</dbReference>
<accession>A0AAD7XS39</accession>
<sequence length="391" mass="42152">MLAVVVVFGGGGGGALALQPSSGNAVRAYFEAWNRRDMEAAVACFAEDATYEDTQYAGAFRGKAALRAHLLRVAAALPESFEFVVDGLADAGDTVGVRWHVESNGKALPFARGCSMYECDDGGLIVSGFDVPEPAPFKPGDAGLALLSFASNLIKEPARLAPLACFVVYCQQLFLAEGQLLPGPSALQLDPATWIEVRDLSLNFWLVGPMLAPAAFPVVHPCLEALFNVVLAWSALFAGFLADSPAFLPTVVGMQFLTNAFYLNYLATRQVATTLDVRPNPVAESKALPLAMLAVFALSTYWFFEGRVDDFGDLPTRLDSFWALLSQDRLASSFVVDLVLYALFQSWLVPDDLDRRGVADKMPLRLLASVPFFGLVGYLLARPPLIAPDEG</sequence>
<feature type="transmembrane region" description="Helical" evidence="1">
    <location>
        <begin position="287"/>
        <end position="304"/>
    </location>
</feature>
<evidence type="ECO:0000256" key="2">
    <source>
        <dbReference type="SAM" id="SignalP"/>
    </source>
</evidence>
<dbReference type="CDD" id="cd00531">
    <property type="entry name" value="NTF2_like"/>
    <property type="match status" value="1"/>
</dbReference>
<feature type="signal peptide" evidence="2">
    <location>
        <begin position="1"/>
        <end position="17"/>
    </location>
</feature>
<reference evidence="4" key="1">
    <citation type="submission" date="2023-01" db="EMBL/GenBank/DDBJ databases">
        <title>Metagenome sequencing of chrysophaentin producing Chrysophaeum taylorii.</title>
        <authorList>
            <person name="Davison J."/>
            <person name="Bewley C."/>
        </authorList>
    </citation>
    <scope>NUCLEOTIDE SEQUENCE</scope>
    <source>
        <strain evidence="4">NIES-1699</strain>
    </source>
</reference>
<dbReference type="Pfam" id="PF12680">
    <property type="entry name" value="SnoaL_2"/>
    <property type="match status" value="1"/>
</dbReference>
<evidence type="ECO:0000313" key="4">
    <source>
        <dbReference type="EMBL" id="KAJ8608728.1"/>
    </source>
</evidence>
<feature type="transmembrane region" description="Helical" evidence="1">
    <location>
        <begin position="362"/>
        <end position="381"/>
    </location>
</feature>
<feature type="transmembrane region" description="Helical" evidence="1">
    <location>
        <begin position="330"/>
        <end position="350"/>
    </location>
</feature>
<keyword evidence="1" id="KW-0812">Transmembrane</keyword>
<gene>
    <name evidence="4" type="ORF">CTAYLR_009664</name>
</gene>
<name>A0AAD7XS39_9STRA</name>
<organism evidence="4 5">
    <name type="scientific">Chrysophaeum taylorii</name>
    <dbReference type="NCBI Taxonomy" id="2483200"/>
    <lineage>
        <taxon>Eukaryota</taxon>
        <taxon>Sar</taxon>
        <taxon>Stramenopiles</taxon>
        <taxon>Ochrophyta</taxon>
        <taxon>Pelagophyceae</taxon>
        <taxon>Pelagomonadales</taxon>
        <taxon>Pelagomonadaceae</taxon>
        <taxon>Chrysophaeum</taxon>
    </lineage>
</organism>
<dbReference type="PANTHER" id="PTHR36367:SF2">
    <property type="entry name" value="TRANSMEMBRANE PROTEIN"/>
    <property type="match status" value="1"/>
</dbReference>
<proteinExistence type="predicted"/>
<evidence type="ECO:0000313" key="5">
    <source>
        <dbReference type="Proteomes" id="UP001230188"/>
    </source>
</evidence>
<dbReference type="AlphaFoldDB" id="A0AAD7XS39"/>
<dbReference type="PANTHER" id="PTHR36367">
    <property type="entry name" value="TRANSMEMBRANE PROTEIN"/>
    <property type="match status" value="1"/>
</dbReference>
<feature type="chain" id="PRO_5041947102" description="SnoaL-like domain-containing protein" evidence="2">
    <location>
        <begin position="18"/>
        <end position="391"/>
    </location>
</feature>
<keyword evidence="5" id="KW-1185">Reference proteome</keyword>
<dbReference type="SUPFAM" id="SSF54427">
    <property type="entry name" value="NTF2-like"/>
    <property type="match status" value="1"/>
</dbReference>
<protein>
    <recommendedName>
        <fullName evidence="3">SnoaL-like domain-containing protein</fullName>
    </recommendedName>
</protein>
<keyword evidence="2" id="KW-0732">Signal</keyword>
<evidence type="ECO:0000256" key="1">
    <source>
        <dbReference type="SAM" id="Phobius"/>
    </source>
</evidence>